<dbReference type="InterPro" id="IPR003439">
    <property type="entry name" value="ABC_transporter-like_ATP-bd"/>
</dbReference>
<keyword evidence="2" id="KW-0067">ATP-binding</keyword>
<sequence>MTEHNATLPIALARGKVDRGRLRDLHGRFGLADRAKAPAGGLSGGEQQRAALVRALLSRPAVLFADEPTGALDTRNTALVLGVLREMADAGTTVVMVTHDVDAAATADRVAFVRDGLVTRVAGHCTPEQVLAGTREGAIGRG</sequence>
<protein>
    <submittedName>
        <fullName evidence="2">Macrolide export ATP-binding/permease protein MacB</fullName>
        <ecNumber evidence="2">3.6.3.-</ecNumber>
    </submittedName>
</protein>
<evidence type="ECO:0000259" key="1">
    <source>
        <dbReference type="Pfam" id="PF00005"/>
    </source>
</evidence>
<dbReference type="GO" id="GO:0005524">
    <property type="term" value="F:ATP binding"/>
    <property type="evidence" value="ECO:0007669"/>
    <property type="project" value="UniProtKB-KW"/>
</dbReference>
<dbReference type="GO" id="GO:0016887">
    <property type="term" value="F:ATP hydrolysis activity"/>
    <property type="evidence" value="ECO:0007669"/>
    <property type="project" value="InterPro"/>
</dbReference>
<keyword evidence="3" id="KW-1185">Reference proteome</keyword>
<dbReference type="InterPro" id="IPR015854">
    <property type="entry name" value="ABC_transpr_LolD-like"/>
</dbReference>
<dbReference type="PANTHER" id="PTHR24220:SF685">
    <property type="entry name" value="ABC TRANSPORTER RELATED"/>
    <property type="match status" value="1"/>
</dbReference>
<name>A0A5K1JC48_9ACTN</name>
<accession>A0A5K1JC48</accession>
<dbReference type="EMBL" id="CABWIE010000032">
    <property type="protein sequence ID" value="VWM01353.1"/>
    <property type="molecule type" value="Genomic_DNA"/>
</dbReference>
<proteinExistence type="predicted"/>
<dbReference type="GO" id="GO:0005886">
    <property type="term" value="C:plasma membrane"/>
    <property type="evidence" value="ECO:0007669"/>
    <property type="project" value="TreeGrafter"/>
</dbReference>
<dbReference type="GO" id="GO:0022857">
    <property type="term" value="F:transmembrane transporter activity"/>
    <property type="evidence" value="ECO:0007669"/>
    <property type="project" value="TreeGrafter"/>
</dbReference>
<feature type="domain" description="ABC transporter" evidence="1">
    <location>
        <begin position="19"/>
        <end position="69"/>
    </location>
</feature>
<dbReference type="RefSeq" id="WP_152077064.1">
    <property type="nucleotide sequence ID" value="NZ_CABWIE010000032.1"/>
</dbReference>
<keyword evidence="2" id="KW-0378">Hydrolase</keyword>
<dbReference type="Pfam" id="PF00005">
    <property type="entry name" value="ABC_tran"/>
    <property type="match status" value="1"/>
</dbReference>
<dbReference type="EC" id="3.6.3.-" evidence="2"/>
<dbReference type="PANTHER" id="PTHR24220">
    <property type="entry name" value="IMPORT ATP-BINDING PROTEIN"/>
    <property type="match status" value="1"/>
</dbReference>
<evidence type="ECO:0000313" key="3">
    <source>
        <dbReference type="Proteomes" id="UP000361836"/>
    </source>
</evidence>
<organism evidence="2 3">
    <name type="scientific">Collinsella aerofaciens</name>
    <dbReference type="NCBI Taxonomy" id="74426"/>
    <lineage>
        <taxon>Bacteria</taxon>
        <taxon>Bacillati</taxon>
        <taxon>Actinomycetota</taxon>
        <taxon>Coriobacteriia</taxon>
        <taxon>Coriobacteriales</taxon>
        <taxon>Coriobacteriaceae</taxon>
        <taxon>Collinsella</taxon>
    </lineage>
</organism>
<dbReference type="Proteomes" id="UP000361836">
    <property type="component" value="Unassembled WGS sequence"/>
</dbReference>
<dbReference type="SUPFAM" id="SSF52540">
    <property type="entry name" value="P-loop containing nucleoside triphosphate hydrolases"/>
    <property type="match status" value="1"/>
</dbReference>
<keyword evidence="2" id="KW-0547">Nucleotide-binding</keyword>
<dbReference type="InterPro" id="IPR027417">
    <property type="entry name" value="P-loop_NTPase"/>
</dbReference>
<gene>
    <name evidence="2" type="primary">macB_3</name>
    <name evidence="2" type="ORF">KCJAJFAP_02284</name>
</gene>
<evidence type="ECO:0000313" key="2">
    <source>
        <dbReference type="EMBL" id="VWM01353.1"/>
    </source>
</evidence>
<dbReference type="AlphaFoldDB" id="A0A5K1JC48"/>
<reference evidence="2 3" key="1">
    <citation type="submission" date="2019-10" db="EMBL/GenBank/DDBJ databases">
        <authorList>
            <person name="Wolf R A."/>
        </authorList>
    </citation>
    <scope>NUCLEOTIDE SEQUENCE [LARGE SCALE GENOMIC DNA]</scope>
    <source>
        <strain evidence="2">Collinsella_aerofaciens_MC2</strain>
    </source>
</reference>
<dbReference type="Gene3D" id="3.40.50.300">
    <property type="entry name" value="P-loop containing nucleotide triphosphate hydrolases"/>
    <property type="match status" value="1"/>
</dbReference>